<dbReference type="Proteomes" id="UP000070260">
    <property type="component" value="Chromosome"/>
</dbReference>
<dbReference type="EMBL" id="CP010994">
    <property type="protein sequence ID" value="AMN35777.1"/>
    <property type="molecule type" value="Genomic_DNA"/>
</dbReference>
<dbReference type="CDD" id="cd16412">
    <property type="entry name" value="dndB"/>
    <property type="match status" value="1"/>
</dbReference>
<evidence type="ECO:0000313" key="2">
    <source>
        <dbReference type="Proteomes" id="UP000070260"/>
    </source>
</evidence>
<dbReference type="Pfam" id="PF14072">
    <property type="entry name" value="DndB"/>
    <property type="match status" value="1"/>
</dbReference>
<dbReference type="InterPro" id="IPR017601">
    <property type="entry name" value="DGQHR-contain_dom"/>
</dbReference>
<dbReference type="PATRIC" id="fig|1502.177.peg.1735"/>
<sequence length="366" mass="42445">MDNNFFYKFPALKGIQASREFFVIMCPLSVLSKLFIFNDDELPPEYRAQRLLNKSRIPEITSYMVDNPNDYVFSSVTASIDGEFSFEPFEKASNENMGTLQVSMDSRLLINDGQHRRAAIEEALKVSPELGKETISVVLFIDEGLNRSQQIFADLNKHAVNVSKSIGILYDSRDPIALTTKALIEKNKFLKYFTDREQPSLSKYSNKLFTLSSINETNKKLLCKLDPKDESTQKFVYEFWNCLCTNMKEWQFVFNKEISPSIFRKSYISSNAVILESLGIIGNCLFRKNKSNWKEYMIKLNEINWNRSNLEDWGNRAIGNNGRIVKNSNYIKLTTNFIKLQLGIKLNHDELELENSYRKLKENKNE</sequence>
<protein>
    <submittedName>
        <fullName evidence="1">DNA sulfur modification protein DndB</fullName>
    </submittedName>
</protein>
<name>A0A127EIM3_CLOPF</name>
<dbReference type="NCBIfam" id="TIGR03233">
    <property type="entry name" value="DNA_S_dndB"/>
    <property type="match status" value="1"/>
</dbReference>
<evidence type="ECO:0000313" key="1">
    <source>
        <dbReference type="EMBL" id="AMN35777.1"/>
    </source>
</evidence>
<organism evidence="1 2">
    <name type="scientific">Clostridium perfringens</name>
    <dbReference type="NCBI Taxonomy" id="1502"/>
    <lineage>
        <taxon>Bacteria</taxon>
        <taxon>Bacillati</taxon>
        <taxon>Bacillota</taxon>
        <taxon>Clostridia</taxon>
        <taxon>Eubacteriales</taxon>
        <taxon>Clostridiaceae</taxon>
        <taxon>Clostridium</taxon>
    </lineage>
</organism>
<proteinExistence type="predicted"/>
<dbReference type="AlphaFoldDB" id="A0A127EIM3"/>
<dbReference type="OrthoDB" id="3524978at2"/>
<accession>A0A127EIM3</accession>
<gene>
    <name evidence="1" type="ORF">JFP838_08460</name>
</gene>
<dbReference type="RefSeq" id="WP_061428133.1">
    <property type="nucleotide sequence ID" value="NZ_CATNZO010000001.1"/>
</dbReference>
<dbReference type="InterPro" id="IPR017642">
    <property type="entry name" value="DNA_S_mod_DndB"/>
</dbReference>
<reference evidence="1 2" key="1">
    <citation type="journal article" date="2016" name="PLoS ONE">
        <title>Plasmid Characterization and Chromosome Analysis of Two netF+ Clostridium perfringens Isolates Associated with Foal and Canine Necrotizing Enteritis.</title>
        <authorList>
            <person name="Mehdizadeh Gohari I."/>
            <person name="Kropinski A.M."/>
            <person name="Weese S.J."/>
            <person name="Parreira V.R."/>
            <person name="Whitehead A.E."/>
            <person name="Boerlin P."/>
            <person name="Prescott J.F."/>
        </authorList>
    </citation>
    <scope>NUCLEOTIDE SEQUENCE [LARGE SCALE GENOMIC DNA]</scope>
    <source>
        <strain evidence="1 2">JP838</strain>
    </source>
</reference>
<dbReference type="NCBIfam" id="TIGR03187">
    <property type="entry name" value="DGQHR"/>
    <property type="match status" value="1"/>
</dbReference>